<sequence length="583" mass="65802">MKHILLITFSLFALTAVAQKQPAKTDDPGGLKAIGSPVNPKVPMRWNHYNDYGMITKFCQDLAKAYPDLVKLESMGKSYQGRDIWVLTITDTKTGNPARKPGFYIDGNIHSNEIQGSEVAMYTAWYLAESFADEPYIRELLKDRVFYITPTINPDAREDFVKNPNNSNSPRSGMMPLDDDGDGQVDEDKYDDLDKDGNIVQMRRKSPLGRWNVDPSDPTRMVPAKPDEPGTYELLGYEGEDNDGDGLVNEDVVGQYDPNRDWGWGWQPDYIQRGALYYPGTLPETQAVKKFVMSHPNIAGAQSYHNYGGMFLRGPGSEEDVPYYTPGDIAVYDVIGKVGEKMIPGYRYLTIYKDLYTVYGGEIDWFSLGRGVFTFSTELMTSYKLFNQKSDENRFQNDEFNQFDKYLLLKDAYVPWKAYNHPQFGDIEIGGPKKNYIRNHPGFMLEEDAHRNMAFTLFHADNMPMLVVQNIETKALANGLTEITATVQNQRVIPTHSSHDVKYRIERPDRISLKGATALAGMLVDNDDLGITREQKNNPSTIDVPNIPGMGYVKVRWLVKGKPGKVTVDVDSQKGGIASKTMD</sequence>
<evidence type="ECO:0000256" key="9">
    <source>
        <dbReference type="SAM" id="SignalP"/>
    </source>
</evidence>
<dbReference type="Proteomes" id="UP000238375">
    <property type="component" value="Unassembled WGS sequence"/>
</dbReference>
<evidence type="ECO:0000256" key="7">
    <source>
        <dbReference type="PROSITE-ProRule" id="PRU01379"/>
    </source>
</evidence>
<keyword evidence="3" id="KW-0645">Protease</keyword>
<dbReference type="PANTHER" id="PTHR11705:SF143">
    <property type="entry name" value="SLL0236 PROTEIN"/>
    <property type="match status" value="1"/>
</dbReference>
<feature type="compositionally biased region" description="Acidic residues" evidence="8">
    <location>
        <begin position="177"/>
        <end position="192"/>
    </location>
</feature>
<dbReference type="SUPFAM" id="SSF53187">
    <property type="entry name" value="Zn-dependent exopeptidases"/>
    <property type="match status" value="1"/>
</dbReference>
<dbReference type="CDD" id="cd06905">
    <property type="entry name" value="M14-like"/>
    <property type="match status" value="1"/>
</dbReference>
<gene>
    <name evidence="11" type="ORF">CLV58_1343</name>
</gene>
<evidence type="ECO:0000256" key="3">
    <source>
        <dbReference type="ARBA" id="ARBA00022670"/>
    </source>
</evidence>
<keyword evidence="11" id="KW-0121">Carboxypeptidase</keyword>
<proteinExistence type="inferred from homology"/>
<feature type="region of interest" description="Disordered" evidence="8">
    <location>
        <begin position="156"/>
        <end position="192"/>
    </location>
</feature>
<evidence type="ECO:0000256" key="4">
    <source>
        <dbReference type="ARBA" id="ARBA00022801"/>
    </source>
</evidence>
<dbReference type="OrthoDB" id="5294005at2"/>
<feature type="signal peptide" evidence="9">
    <location>
        <begin position="1"/>
        <end position="18"/>
    </location>
</feature>
<dbReference type="RefSeq" id="WP_106140548.1">
    <property type="nucleotide sequence ID" value="NZ_PVTE01000034.1"/>
</dbReference>
<evidence type="ECO:0000256" key="6">
    <source>
        <dbReference type="ARBA" id="ARBA00023049"/>
    </source>
</evidence>
<evidence type="ECO:0000256" key="5">
    <source>
        <dbReference type="ARBA" id="ARBA00022833"/>
    </source>
</evidence>
<feature type="chain" id="PRO_5015656080" evidence="9">
    <location>
        <begin position="19"/>
        <end position="583"/>
    </location>
</feature>
<keyword evidence="6" id="KW-0482">Metalloprotease</keyword>
<dbReference type="Gene3D" id="3.40.630.10">
    <property type="entry name" value="Zn peptidases"/>
    <property type="match status" value="1"/>
</dbReference>
<dbReference type="AlphaFoldDB" id="A0A2T0S1N4"/>
<dbReference type="GO" id="GO:0006508">
    <property type="term" value="P:proteolysis"/>
    <property type="evidence" value="ECO:0007669"/>
    <property type="project" value="UniProtKB-KW"/>
</dbReference>
<dbReference type="Pfam" id="PF00246">
    <property type="entry name" value="Peptidase_M14"/>
    <property type="match status" value="2"/>
</dbReference>
<dbReference type="InterPro" id="IPR000834">
    <property type="entry name" value="Peptidase_M14"/>
</dbReference>
<dbReference type="GO" id="GO:0004181">
    <property type="term" value="F:metallocarboxypeptidase activity"/>
    <property type="evidence" value="ECO:0007669"/>
    <property type="project" value="InterPro"/>
</dbReference>
<keyword evidence="5" id="KW-0862">Zinc</keyword>
<dbReference type="PROSITE" id="PS52035">
    <property type="entry name" value="PEPTIDASE_M14"/>
    <property type="match status" value="1"/>
</dbReference>
<dbReference type="PANTHER" id="PTHR11705">
    <property type="entry name" value="PROTEASE FAMILY M14 CARBOXYPEPTIDASE A,B"/>
    <property type="match status" value="1"/>
</dbReference>
<dbReference type="GO" id="GO:0008270">
    <property type="term" value="F:zinc ion binding"/>
    <property type="evidence" value="ECO:0007669"/>
    <property type="project" value="InterPro"/>
</dbReference>
<dbReference type="SMART" id="SM00631">
    <property type="entry name" value="Zn_pept"/>
    <property type="match status" value="1"/>
</dbReference>
<comment type="caution">
    <text evidence="11">The sequence shown here is derived from an EMBL/GenBank/DDBJ whole genome shotgun (WGS) entry which is preliminary data.</text>
</comment>
<organism evidence="11 12">
    <name type="scientific">Spirosoma oryzae</name>
    <dbReference type="NCBI Taxonomy" id="1469603"/>
    <lineage>
        <taxon>Bacteria</taxon>
        <taxon>Pseudomonadati</taxon>
        <taxon>Bacteroidota</taxon>
        <taxon>Cytophagia</taxon>
        <taxon>Cytophagales</taxon>
        <taxon>Cytophagaceae</taxon>
        <taxon>Spirosoma</taxon>
    </lineage>
</organism>
<dbReference type="GO" id="GO:0005615">
    <property type="term" value="C:extracellular space"/>
    <property type="evidence" value="ECO:0007669"/>
    <property type="project" value="TreeGrafter"/>
</dbReference>
<evidence type="ECO:0000256" key="1">
    <source>
        <dbReference type="ARBA" id="ARBA00001947"/>
    </source>
</evidence>
<name>A0A2T0S1N4_9BACT</name>
<reference evidence="11 12" key="1">
    <citation type="submission" date="2018-03" db="EMBL/GenBank/DDBJ databases">
        <title>Genomic Encyclopedia of Archaeal and Bacterial Type Strains, Phase II (KMG-II): from individual species to whole genera.</title>
        <authorList>
            <person name="Goeker M."/>
        </authorList>
    </citation>
    <scope>NUCLEOTIDE SEQUENCE [LARGE SCALE GENOMIC DNA]</scope>
    <source>
        <strain evidence="11 12">DSM 28354</strain>
    </source>
</reference>
<keyword evidence="4" id="KW-0378">Hydrolase</keyword>
<evidence type="ECO:0000259" key="10">
    <source>
        <dbReference type="PROSITE" id="PS52035"/>
    </source>
</evidence>
<evidence type="ECO:0000313" key="12">
    <source>
        <dbReference type="Proteomes" id="UP000238375"/>
    </source>
</evidence>
<protein>
    <submittedName>
        <fullName evidence="11">Zinc carboxypeptidase</fullName>
    </submittedName>
</protein>
<evidence type="ECO:0000313" key="11">
    <source>
        <dbReference type="EMBL" id="PRY27324.1"/>
    </source>
</evidence>
<keyword evidence="12" id="KW-1185">Reference proteome</keyword>
<accession>A0A2T0S1N4</accession>
<evidence type="ECO:0000256" key="8">
    <source>
        <dbReference type="SAM" id="MobiDB-lite"/>
    </source>
</evidence>
<evidence type="ECO:0000256" key="2">
    <source>
        <dbReference type="ARBA" id="ARBA00005988"/>
    </source>
</evidence>
<comment type="cofactor">
    <cofactor evidence="1">
        <name>Zn(2+)</name>
        <dbReference type="ChEBI" id="CHEBI:29105"/>
    </cofactor>
</comment>
<dbReference type="PRINTS" id="PR00765">
    <property type="entry name" value="CRBOXYPTASEA"/>
</dbReference>
<keyword evidence="9" id="KW-0732">Signal</keyword>
<comment type="similarity">
    <text evidence="2 7">Belongs to the peptidase M14 family.</text>
</comment>
<dbReference type="EMBL" id="PVTE01000034">
    <property type="protein sequence ID" value="PRY27324.1"/>
    <property type="molecule type" value="Genomic_DNA"/>
</dbReference>
<feature type="active site" description="Proton donor/acceptor" evidence="7">
    <location>
        <position position="378"/>
    </location>
</feature>
<feature type="region of interest" description="Disordered" evidence="8">
    <location>
        <begin position="208"/>
        <end position="227"/>
    </location>
</feature>
<feature type="domain" description="Peptidase M14" evidence="10">
    <location>
        <begin position="48"/>
        <end position="404"/>
    </location>
</feature>